<keyword evidence="2 6" id="KW-0862">Zinc</keyword>
<protein>
    <recommendedName>
        <fullName evidence="6">33 kDa chaperonin</fullName>
    </recommendedName>
    <alternativeName>
        <fullName evidence="6">Heat shock protein 33 homolog</fullName>
        <shortName evidence="6">HSP33</shortName>
    </alternativeName>
</protein>
<evidence type="ECO:0000256" key="3">
    <source>
        <dbReference type="ARBA" id="ARBA00023157"/>
    </source>
</evidence>
<comment type="caution">
    <text evidence="7">The sequence shown here is derived from an EMBL/GenBank/DDBJ whole genome shotgun (WGS) entry which is preliminary data.</text>
</comment>
<sequence>MFSKKQFKNKDRLIKGISNNEGLKISVVKMTDVVKTAKEKHNLSLLNTILLGRGMIGTMLMASELKGEERIKMRIEGDGPVGLLTAEANCVGEVRGYVQNPEVELDYSKDVSLGDGLGLGVLTFSKILYNEAKPKHSSIELVNGNITDDLAYYMVQSEQIPSAILLDVGIDQQGNVTQAGGLLIQRMPEAQEGIIDQIQEKMLEFESIDSLLANGYYIDDIMEMAMNPIEVKELDRQPVDFFCRCTRERFIHALSMLGFEDLQEISDEGQELVCHFCNERYNVTEDEIEELLVETKAKMN</sequence>
<dbReference type="SUPFAM" id="SSF118352">
    <property type="entry name" value="HSP33 redox switch-like"/>
    <property type="match status" value="1"/>
</dbReference>
<keyword evidence="1 6" id="KW-0963">Cytoplasm</keyword>
<dbReference type="PIRSF" id="PIRSF005261">
    <property type="entry name" value="Heat_shock_Hsp33"/>
    <property type="match status" value="1"/>
</dbReference>
<keyword evidence="3 6" id="KW-1015">Disulfide bond</keyword>
<dbReference type="NCBIfam" id="NF001033">
    <property type="entry name" value="PRK00114.1"/>
    <property type="match status" value="1"/>
</dbReference>
<evidence type="ECO:0000256" key="2">
    <source>
        <dbReference type="ARBA" id="ARBA00022833"/>
    </source>
</evidence>
<dbReference type="CDD" id="cd00498">
    <property type="entry name" value="Hsp33"/>
    <property type="match status" value="1"/>
</dbReference>
<evidence type="ECO:0000313" key="7">
    <source>
        <dbReference type="EMBL" id="TYP93881.1"/>
    </source>
</evidence>
<dbReference type="AlphaFoldDB" id="A0A5D3YMH4"/>
<dbReference type="Pfam" id="PF01430">
    <property type="entry name" value="HSP33"/>
    <property type="match status" value="1"/>
</dbReference>
<dbReference type="InterPro" id="IPR016154">
    <property type="entry name" value="Heat_shock_Hsp33_C"/>
</dbReference>
<feature type="disulfide bond" description="Redox-active" evidence="6">
    <location>
        <begin position="274"/>
        <end position="277"/>
    </location>
</feature>
<evidence type="ECO:0000256" key="5">
    <source>
        <dbReference type="ARBA" id="ARBA00023284"/>
    </source>
</evidence>
<dbReference type="InterPro" id="IPR016153">
    <property type="entry name" value="Heat_shock_Hsp33_N"/>
</dbReference>
<reference evidence="7 8" key="1">
    <citation type="submission" date="2019-07" db="EMBL/GenBank/DDBJ databases">
        <title>Genomic Encyclopedia of Archaeal and Bacterial Type Strains, Phase II (KMG-II): from individual species to whole genera.</title>
        <authorList>
            <person name="Goeker M."/>
        </authorList>
    </citation>
    <scope>NUCLEOTIDE SEQUENCE [LARGE SCALE GENOMIC DNA]</scope>
    <source>
        <strain evidence="7 8">DSM 21935</strain>
    </source>
</reference>
<dbReference type="InterPro" id="IPR000397">
    <property type="entry name" value="Heat_shock_Hsp33"/>
</dbReference>
<dbReference type="Gene3D" id="3.55.30.10">
    <property type="entry name" value="Hsp33 domain"/>
    <property type="match status" value="1"/>
</dbReference>
<comment type="function">
    <text evidence="6">Redox regulated molecular chaperone. Protects both thermally unfolding and oxidatively damaged proteins from irreversible aggregation. Plays an important role in the bacterial defense system toward oxidative stress.</text>
</comment>
<evidence type="ECO:0000313" key="8">
    <source>
        <dbReference type="Proteomes" id="UP000324595"/>
    </source>
</evidence>
<name>A0A5D3YMH4_9BACT</name>
<comment type="PTM">
    <text evidence="6">Under oxidizing conditions two disulfide bonds are formed involving the reactive cysteines. Under reducing conditions zinc is bound to the reactive cysteines and the protein is inactive.</text>
</comment>
<gene>
    <name evidence="6" type="primary">hslO</name>
    <name evidence="7" type="ORF">LX73_1596</name>
</gene>
<dbReference type="GO" id="GO:0005737">
    <property type="term" value="C:cytoplasm"/>
    <property type="evidence" value="ECO:0007669"/>
    <property type="project" value="UniProtKB-SubCell"/>
</dbReference>
<evidence type="ECO:0000256" key="1">
    <source>
        <dbReference type="ARBA" id="ARBA00022490"/>
    </source>
</evidence>
<dbReference type="GO" id="GO:0044183">
    <property type="term" value="F:protein folding chaperone"/>
    <property type="evidence" value="ECO:0007669"/>
    <property type="project" value="TreeGrafter"/>
</dbReference>
<evidence type="ECO:0000256" key="4">
    <source>
        <dbReference type="ARBA" id="ARBA00023186"/>
    </source>
</evidence>
<dbReference type="SUPFAM" id="SSF64397">
    <property type="entry name" value="Hsp33 domain"/>
    <property type="match status" value="1"/>
</dbReference>
<dbReference type="Proteomes" id="UP000324595">
    <property type="component" value="Unassembled WGS sequence"/>
</dbReference>
<dbReference type="RefSeq" id="WP_148898926.1">
    <property type="nucleotide sequence ID" value="NZ_VNHY01000002.1"/>
</dbReference>
<keyword evidence="4 6" id="KW-0143">Chaperone</keyword>
<dbReference type="EMBL" id="VNHY01000002">
    <property type="protein sequence ID" value="TYP93881.1"/>
    <property type="molecule type" value="Genomic_DNA"/>
</dbReference>
<dbReference type="Gene3D" id="3.90.1280.10">
    <property type="entry name" value="HSP33 redox switch-like"/>
    <property type="match status" value="1"/>
</dbReference>
<keyword evidence="8" id="KW-1185">Reference proteome</keyword>
<feature type="disulfide bond" description="Redox-active" evidence="6">
    <location>
        <begin position="243"/>
        <end position="245"/>
    </location>
</feature>
<organism evidence="7 8">
    <name type="scientific">Fodinibius salinus</name>
    <dbReference type="NCBI Taxonomy" id="860790"/>
    <lineage>
        <taxon>Bacteria</taxon>
        <taxon>Pseudomonadati</taxon>
        <taxon>Balneolota</taxon>
        <taxon>Balneolia</taxon>
        <taxon>Balneolales</taxon>
        <taxon>Balneolaceae</taxon>
        <taxon>Fodinibius</taxon>
    </lineage>
</organism>
<dbReference type="HAMAP" id="MF_00117">
    <property type="entry name" value="HslO"/>
    <property type="match status" value="1"/>
</dbReference>
<accession>A0A5D3YMH4</accession>
<dbReference type="GO" id="GO:0042026">
    <property type="term" value="P:protein refolding"/>
    <property type="evidence" value="ECO:0007669"/>
    <property type="project" value="TreeGrafter"/>
</dbReference>
<evidence type="ECO:0000256" key="6">
    <source>
        <dbReference type="HAMAP-Rule" id="MF_00117"/>
    </source>
</evidence>
<comment type="similarity">
    <text evidence="6">Belongs to the HSP33 family.</text>
</comment>
<keyword evidence="5 6" id="KW-0676">Redox-active center</keyword>
<dbReference type="PANTHER" id="PTHR30111:SF1">
    <property type="entry name" value="33 KDA CHAPERONIN"/>
    <property type="match status" value="1"/>
</dbReference>
<dbReference type="GO" id="GO:0051082">
    <property type="term" value="F:unfolded protein binding"/>
    <property type="evidence" value="ECO:0007669"/>
    <property type="project" value="UniProtKB-UniRule"/>
</dbReference>
<dbReference type="PANTHER" id="PTHR30111">
    <property type="entry name" value="33 KDA CHAPERONIN"/>
    <property type="match status" value="1"/>
</dbReference>
<dbReference type="OrthoDB" id="9776534at2"/>
<comment type="subcellular location">
    <subcellularLocation>
        <location evidence="6">Cytoplasm</location>
    </subcellularLocation>
</comment>
<proteinExistence type="inferred from homology"/>